<dbReference type="InterPro" id="IPR007627">
    <property type="entry name" value="RNA_pol_sigma70_r2"/>
</dbReference>
<dbReference type="InterPro" id="IPR013324">
    <property type="entry name" value="RNA_pol_sigma_r3/r4-like"/>
</dbReference>
<dbReference type="InterPro" id="IPR007630">
    <property type="entry name" value="RNA_pol_sigma70_r4"/>
</dbReference>
<evidence type="ECO:0000256" key="1">
    <source>
        <dbReference type="ARBA" id="ARBA00007788"/>
    </source>
</evidence>
<dbReference type="EMBL" id="DQZW01000275">
    <property type="protein sequence ID" value="HDL90409.1"/>
    <property type="molecule type" value="Genomic_DNA"/>
</dbReference>
<evidence type="ECO:0000256" key="6">
    <source>
        <dbReference type="RuleBase" id="RU362124"/>
    </source>
</evidence>
<dbReference type="InterPro" id="IPR050813">
    <property type="entry name" value="Sigma-70_Factor"/>
</dbReference>
<dbReference type="NCBIfam" id="TIGR02937">
    <property type="entry name" value="sigma70-ECF"/>
    <property type="match status" value="1"/>
</dbReference>
<dbReference type="PROSITE" id="PS00715">
    <property type="entry name" value="SIGMA70_1"/>
    <property type="match status" value="1"/>
</dbReference>
<evidence type="ECO:0000256" key="5">
    <source>
        <dbReference type="ARBA" id="ARBA00023163"/>
    </source>
</evidence>
<dbReference type="GO" id="GO:0006352">
    <property type="term" value="P:DNA-templated transcription initiation"/>
    <property type="evidence" value="ECO:0007669"/>
    <property type="project" value="InterPro"/>
</dbReference>
<comment type="caution">
    <text evidence="10">The sequence shown here is derived from an EMBL/GenBank/DDBJ whole genome shotgun (WGS) entry which is preliminary data.</text>
</comment>
<evidence type="ECO:0000256" key="2">
    <source>
        <dbReference type="ARBA" id="ARBA00023015"/>
    </source>
</evidence>
<keyword evidence="2 6" id="KW-0805">Transcription regulation</keyword>
<dbReference type="Gene3D" id="1.20.120.1810">
    <property type="match status" value="1"/>
</dbReference>
<reference evidence="10" key="1">
    <citation type="journal article" date="2020" name="mSystems">
        <title>Genome- and Community-Level Interaction Insights into Carbon Utilization and Element Cycling Functions of Hydrothermarchaeota in Hydrothermal Sediment.</title>
        <authorList>
            <person name="Zhou Z."/>
            <person name="Liu Y."/>
            <person name="Xu W."/>
            <person name="Pan J."/>
            <person name="Luo Z.H."/>
            <person name="Li M."/>
        </authorList>
    </citation>
    <scope>NUCLEOTIDE SEQUENCE [LARGE SCALE GENOMIC DNA]</scope>
    <source>
        <strain evidence="10">HyVt-19</strain>
    </source>
</reference>
<organism evidence="10">
    <name type="scientific">Thermodesulforhabdus norvegica</name>
    <dbReference type="NCBI Taxonomy" id="39841"/>
    <lineage>
        <taxon>Bacteria</taxon>
        <taxon>Pseudomonadati</taxon>
        <taxon>Thermodesulfobacteriota</taxon>
        <taxon>Syntrophobacteria</taxon>
        <taxon>Syntrophobacterales</taxon>
        <taxon>Thermodesulforhabdaceae</taxon>
        <taxon>Thermodesulforhabdus</taxon>
    </lineage>
</organism>
<dbReference type="GO" id="GO:0003677">
    <property type="term" value="F:DNA binding"/>
    <property type="evidence" value="ECO:0007669"/>
    <property type="project" value="UniProtKB-KW"/>
</dbReference>
<dbReference type="SUPFAM" id="SSF88659">
    <property type="entry name" value="Sigma3 and sigma4 domains of RNA polymerase sigma factors"/>
    <property type="match status" value="1"/>
</dbReference>
<protein>
    <recommendedName>
        <fullName evidence="6">RNA polymerase sigma factor</fullName>
    </recommendedName>
</protein>
<dbReference type="Proteomes" id="UP000886355">
    <property type="component" value="Unassembled WGS sequence"/>
</dbReference>
<dbReference type="InterPro" id="IPR000943">
    <property type="entry name" value="RNA_pol_sigma70"/>
</dbReference>
<feature type="domain" description="RNA polymerase sigma-70" evidence="8">
    <location>
        <begin position="163"/>
        <end position="176"/>
    </location>
</feature>
<dbReference type="PANTHER" id="PTHR30376:SF3">
    <property type="entry name" value="RNA POLYMERASE SIGMA FACTOR RPOH"/>
    <property type="match status" value="1"/>
</dbReference>
<evidence type="ECO:0000313" key="10">
    <source>
        <dbReference type="EMBL" id="HDL90409.1"/>
    </source>
</evidence>
<dbReference type="InterPro" id="IPR013325">
    <property type="entry name" value="RNA_pol_sigma_r2"/>
</dbReference>
<feature type="domain" description="RNA polymerase sigma-70" evidence="9">
    <location>
        <begin position="335"/>
        <end position="361"/>
    </location>
</feature>
<evidence type="ECO:0000259" key="8">
    <source>
        <dbReference type="PROSITE" id="PS00715"/>
    </source>
</evidence>
<evidence type="ECO:0000256" key="7">
    <source>
        <dbReference type="SAM" id="MobiDB-lite"/>
    </source>
</evidence>
<accession>A0A7C0WSN2</accession>
<gene>
    <name evidence="10" type="ORF">ENG14_05850</name>
</gene>
<dbReference type="Pfam" id="PF04542">
    <property type="entry name" value="Sigma70_r2"/>
    <property type="match status" value="1"/>
</dbReference>
<dbReference type="PRINTS" id="PR00046">
    <property type="entry name" value="SIGMA70FCT"/>
</dbReference>
<keyword evidence="4 6" id="KW-0238">DNA-binding</keyword>
<dbReference type="Gene3D" id="1.20.140.160">
    <property type="match status" value="1"/>
</dbReference>
<evidence type="ECO:0000256" key="3">
    <source>
        <dbReference type="ARBA" id="ARBA00023082"/>
    </source>
</evidence>
<dbReference type="CDD" id="cd06171">
    <property type="entry name" value="Sigma70_r4"/>
    <property type="match status" value="1"/>
</dbReference>
<dbReference type="Gene3D" id="1.10.601.10">
    <property type="entry name" value="RNA Polymerase Primary Sigma Factor"/>
    <property type="match status" value="1"/>
</dbReference>
<dbReference type="AlphaFoldDB" id="A0A7C0WSN2"/>
<comment type="function">
    <text evidence="6">Sigma factors are initiation factors that promote the attachment of RNA polymerase to specific initiation sites and are then released.</text>
</comment>
<feature type="compositionally biased region" description="Basic residues" evidence="7">
    <location>
        <begin position="49"/>
        <end position="58"/>
    </location>
</feature>
<keyword evidence="3 6" id="KW-0731">Sigma factor</keyword>
<dbReference type="Pfam" id="PF04545">
    <property type="entry name" value="Sigma70_r4"/>
    <property type="match status" value="1"/>
</dbReference>
<name>A0A7C0WSN2_9BACT</name>
<dbReference type="PROSITE" id="PS00716">
    <property type="entry name" value="SIGMA70_2"/>
    <property type="match status" value="1"/>
</dbReference>
<evidence type="ECO:0000256" key="4">
    <source>
        <dbReference type="ARBA" id="ARBA00023125"/>
    </source>
</evidence>
<sequence>MILPLRTPPSYIKRVGDRNVFFLQKTHFEVFFSRRPAIGRVNSLGSNKVSKKPGRKKERLPVPEKKTSAELQKFKTSEIAPEKVLPVKHDAFAEGTAVDPLYLYLQEIRKYPLLTKEEEIELAKRYKEKGDIEAAYKLVTSNLRLVVKIAMEFQKYWMQNLMDLIQEGNIGLMQAVKKFDPYRGYKFSYYASFWIKAYIIKFIMENWNLVKIGTTQAQRKLFFNLRKEKEKLEMHGIEATPQLLSKRLHVKESDVVEMDQRLSGSEMSLDSPVSNDSEDTHLAFLADPTPAVDDRMASEQAREILHEKLMQFRKHLKDKEAVIFDKRLIAEQPLTLQEIGDQFGISRERVRQIEARLKKKLKAYLEQEIDDIHLLQESLIDVK</sequence>
<evidence type="ECO:0000259" key="9">
    <source>
        <dbReference type="PROSITE" id="PS00716"/>
    </source>
</evidence>
<comment type="similarity">
    <text evidence="1 6">Belongs to the sigma-70 factor family.</text>
</comment>
<dbReference type="GO" id="GO:0016987">
    <property type="term" value="F:sigma factor activity"/>
    <property type="evidence" value="ECO:0007669"/>
    <property type="project" value="UniProtKB-KW"/>
</dbReference>
<proteinExistence type="inferred from homology"/>
<dbReference type="Pfam" id="PF00140">
    <property type="entry name" value="Sigma70_r1_2"/>
    <property type="match status" value="1"/>
</dbReference>
<feature type="region of interest" description="Disordered" evidence="7">
    <location>
        <begin position="43"/>
        <end position="65"/>
    </location>
</feature>
<dbReference type="SUPFAM" id="SSF88946">
    <property type="entry name" value="Sigma2 domain of RNA polymerase sigma factors"/>
    <property type="match status" value="1"/>
</dbReference>
<dbReference type="InterPro" id="IPR014284">
    <property type="entry name" value="RNA_pol_sigma-70_dom"/>
</dbReference>
<keyword evidence="5 6" id="KW-0804">Transcription</keyword>
<dbReference type="InterPro" id="IPR009042">
    <property type="entry name" value="RNA_pol_sigma70_r1_2"/>
</dbReference>
<dbReference type="NCBIfam" id="NF005143">
    <property type="entry name" value="PRK06596.1"/>
    <property type="match status" value="1"/>
</dbReference>
<dbReference type="PANTHER" id="PTHR30376">
    <property type="entry name" value="SIGMA FACTOR RPOH HEAT SHOCK RELATED"/>
    <property type="match status" value="1"/>
</dbReference>